<dbReference type="InterPro" id="IPR000719">
    <property type="entry name" value="Prot_kinase_dom"/>
</dbReference>
<protein>
    <recommendedName>
        <fullName evidence="10">Serine/threonine-protein kinase PLK</fullName>
        <ecNumber evidence="10">2.7.11.21</ecNumber>
    </recommendedName>
    <alternativeName>
        <fullName evidence="10">Polo-like kinase</fullName>
    </alternativeName>
</protein>
<organism evidence="18 22">
    <name type="scientific">Rotaria sordida</name>
    <dbReference type="NCBI Taxonomy" id="392033"/>
    <lineage>
        <taxon>Eukaryota</taxon>
        <taxon>Metazoa</taxon>
        <taxon>Spiralia</taxon>
        <taxon>Gnathifera</taxon>
        <taxon>Rotifera</taxon>
        <taxon>Eurotatoria</taxon>
        <taxon>Bdelloidea</taxon>
        <taxon>Philodinida</taxon>
        <taxon>Philodinidae</taxon>
        <taxon>Rotaria</taxon>
    </lineage>
</organism>
<dbReference type="EMBL" id="CAJNOL010000054">
    <property type="protein sequence ID" value="CAF0796245.1"/>
    <property type="molecule type" value="Genomic_DNA"/>
</dbReference>
<evidence type="ECO:0000313" key="22">
    <source>
        <dbReference type="Proteomes" id="UP000663864"/>
    </source>
</evidence>
<dbReference type="InterPro" id="IPR036947">
    <property type="entry name" value="POLO_box_dom_sf"/>
</dbReference>
<keyword evidence="4 9" id="KW-0547">Nucleotide-binding</keyword>
<dbReference type="SUPFAM" id="SSF56112">
    <property type="entry name" value="Protein kinase-like (PK-like)"/>
    <property type="match status" value="1"/>
</dbReference>
<proteinExistence type="inferred from homology"/>
<evidence type="ECO:0000313" key="20">
    <source>
        <dbReference type="EMBL" id="CAF3573633.1"/>
    </source>
</evidence>
<dbReference type="Gene3D" id="3.30.200.20">
    <property type="entry name" value="Phosphorylase Kinase, domain 1"/>
    <property type="match status" value="1"/>
</dbReference>
<dbReference type="PROSITE" id="PS00107">
    <property type="entry name" value="PROTEIN_KINASE_ATP"/>
    <property type="match status" value="1"/>
</dbReference>
<gene>
    <name evidence="21" type="ORF">FNK824_LOCUS8632</name>
    <name evidence="20" type="ORF">JBS370_LOCUS2444</name>
    <name evidence="14" type="ORF">JXQ802_LOCUS3984</name>
    <name evidence="15" type="ORF">JXQ802_LOCUS4226</name>
    <name evidence="19" type="ORF">OTI717_LOCUS2672</name>
    <name evidence="16" type="ORF">PYM288_LOCUS5250</name>
    <name evidence="13" type="ORF">RFH988_LOCUS1009</name>
    <name evidence="17" type="ORF">SEV965_LOCUS1397</name>
    <name evidence="18" type="ORF">ZHD862_LOCUS5910</name>
</gene>
<dbReference type="GO" id="GO:0000922">
    <property type="term" value="C:spindle pole"/>
    <property type="evidence" value="ECO:0007669"/>
    <property type="project" value="TreeGrafter"/>
</dbReference>
<dbReference type="CDD" id="cd13118">
    <property type="entry name" value="POLO_box_1"/>
    <property type="match status" value="1"/>
</dbReference>
<dbReference type="SMART" id="SM00220">
    <property type="entry name" value="S_TKc"/>
    <property type="match status" value="1"/>
</dbReference>
<evidence type="ECO:0000313" key="19">
    <source>
        <dbReference type="EMBL" id="CAF3518522.1"/>
    </source>
</evidence>
<dbReference type="Proteomes" id="UP000663870">
    <property type="component" value="Unassembled WGS sequence"/>
</dbReference>
<dbReference type="Proteomes" id="UP000663864">
    <property type="component" value="Unassembled WGS sequence"/>
</dbReference>
<sequence length="652" mass="75004">MDTTKDEFNIPNIIIDPRTRTQYSKGKFLGKGGFARCYELIDTNTGQTFAGKVVPKSMLVKPHQKEKMQQEVTIHQSLNHKHIVQFFSYFEDENNVYIILELCRRRSLMELHRRRKTVTEPETRYFVKQIVEACIYLHEKRIIHRDLKLGNLFLNDQMEIKIGDFGLATRVESESDRKRTLCGTPNYIAPEVINKKGHSYEVDVWSLGCIFYTLLLGKPPFETSSLKDTYSKIRKNDYLIPENRISREVVLLIQRCLRHEPYDRPTMQQIYMDTFFTGFTPATLPTSVCTVAPRYSVMVPLNQAQQQTIINAGKTATQCVMTGSIQQQQQQQQQRRPFTEQQQNEQALIASRHQQLATLPTPILMTERPSDVHGVGRPISTNGPNQTDIVLSSQMARQLTGLDGGGFIPAGATNEEINDDLHLAIDLQRQLEHLIQLKPNEKLDKREDEAEDPASAPMLWISKWVDYSDKYGLGYQLCDDSVGVLFNDSTRLIMTAGGAENLQYIDREGFEHLCTMKDYSDQLKKKVTLLKYFTSYMDEHLLKAGAAHAPRPGDELSRLPFVKSWFRTRNAIVFYLSNGTLQINFFQDHTKVILCPLMSAVTYINEHREIRTYRLPALEQCGCSKQLFTRIKYAKSMIDRILAAKSNQNRLH</sequence>
<dbReference type="Proteomes" id="UP000663874">
    <property type="component" value="Unassembled WGS sequence"/>
</dbReference>
<dbReference type="Proteomes" id="UP000663854">
    <property type="component" value="Unassembled WGS sequence"/>
</dbReference>
<reference evidence="18" key="1">
    <citation type="submission" date="2021-02" db="EMBL/GenBank/DDBJ databases">
        <authorList>
            <person name="Nowell W R."/>
        </authorList>
    </citation>
    <scope>NUCLEOTIDE SEQUENCE</scope>
</reference>
<dbReference type="EMBL" id="CAJOBD010000095">
    <property type="protein sequence ID" value="CAF3573633.1"/>
    <property type="molecule type" value="Genomic_DNA"/>
</dbReference>
<evidence type="ECO:0000313" key="17">
    <source>
        <dbReference type="EMBL" id="CAF0816498.1"/>
    </source>
</evidence>
<dbReference type="PANTHER" id="PTHR24345">
    <property type="entry name" value="SERINE/THREONINE-PROTEIN KINASE PLK"/>
    <property type="match status" value="1"/>
</dbReference>
<comment type="caution">
    <text evidence="18">The sequence shown here is derived from an EMBL/GenBank/DDBJ whole genome shotgun (WGS) entry which is preliminary data.</text>
</comment>
<dbReference type="InterPro" id="IPR033701">
    <property type="entry name" value="POLO_box_1"/>
</dbReference>
<dbReference type="FunFam" id="3.30.200.20:FF:000284">
    <property type="entry name" value="Serine/threonine-protein kinase PLK"/>
    <property type="match status" value="1"/>
</dbReference>
<evidence type="ECO:0000313" key="14">
    <source>
        <dbReference type="EMBL" id="CAF0796245.1"/>
    </source>
</evidence>
<dbReference type="PROSITE" id="PS50011">
    <property type="entry name" value="PROTEIN_KINASE_DOM"/>
    <property type="match status" value="1"/>
</dbReference>
<dbReference type="Gene3D" id="1.10.510.10">
    <property type="entry name" value="Transferase(Phosphotransferase) domain 1"/>
    <property type="match status" value="1"/>
</dbReference>
<dbReference type="OrthoDB" id="408964at2759"/>
<evidence type="ECO:0000256" key="6">
    <source>
        <dbReference type="ARBA" id="ARBA00022840"/>
    </source>
</evidence>
<comment type="catalytic activity">
    <reaction evidence="8">
        <text>L-seryl-[protein] + ATP = O-phospho-L-seryl-[protein] + ADP + H(+)</text>
        <dbReference type="Rhea" id="RHEA:17989"/>
        <dbReference type="Rhea" id="RHEA-COMP:9863"/>
        <dbReference type="Rhea" id="RHEA-COMP:11604"/>
        <dbReference type="ChEBI" id="CHEBI:15378"/>
        <dbReference type="ChEBI" id="CHEBI:29999"/>
        <dbReference type="ChEBI" id="CHEBI:30616"/>
        <dbReference type="ChEBI" id="CHEBI:83421"/>
        <dbReference type="ChEBI" id="CHEBI:456216"/>
        <dbReference type="EC" id="2.7.11.21"/>
    </reaction>
</comment>
<evidence type="ECO:0000313" key="13">
    <source>
        <dbReference type="EMBL" id="CAF0745883.1"/>
    </source>
</evidence>
<keyword evidence="2 10" id="KW-0808">Transferase</keyword>
<evidence type="ECO:0000256" key="7">
    <source>
        <dbReference type="ARBA" id="ARBA00047802"/>
    </source>
</evidence>
<evidence type="ECO:0000313" key="21">
    <source>
        <dbReference type="EMBL" id="CAF3692885.1"/>
    </source>
</evidence>
<evidence type="ECO:0000256" key="1">
    <source>
        <dbReference type="ARBA" id="ARBA00022527"/>
    </source>
</evidence>
<dbReference type="InterPro" id="IPR017441">
    <property type="entry name" value="Protein_kinase_ATP_BS"/>
</dbReference>
<evidence type="ECO:0000313" key="15">
    <source>
        <dbReference type="EMBL" id="CAF0800993.1"/>
    </source>
</evidence>
<dbReference type="Proteomes" id="UP000663836">
    <property type="component" value="Unassembled WGS sequence"/>
</dbReference>
<keyword evidence="6 9" id="KW-0067">ATP-binding</keyword>
<dbReference type="Gene3D" id="3.30.1120.30">
    <property type="entry name" value="POLO box domain"/>
    <property type="match status" value="2"/>
</dbReference>
<accession>A0A813XLJ6</accession>
<dbReference type="FunFam" id="3.30.1120.30:FF:000003">
    <property type="entry name" value="Serine/threonine-protein kinase PLK"/>
    <property type="match status" value="1"/>
</dbReference>
<dbReference type="InterPro" id="IPR011009">
    <property type="entry name" value="Kinase-like_dom_sf"/>
</dbReference>
<dbReference type="GO" id="GO:0005634">
    <property type="term" value="C:nucleus"/>
    <property type="evidence" value="ECO:0007669"/>
    <property type="project" value="TreeGrafter"/>
</dbReference>
<dbReference type="EMBL" id="CAJNOH010000051">
    <property type="protein sequence ID" value="CAF0814194.1"/>
    <property type="molecule type" value="Genomic_DNA"/>
</dbReference>
<dbReference type="EMBL" id="CAJNOT010000160">
    <property type="protein sequence ID" value="CAF0871670.1"/>
    <property type="molecule type" value="Genomic_DNA"/>
</dbReference>
<evidence type="ECO:0000256" key="2">
    <source>
        <dbReference type="ARBA" id="ARBA00022679"/>
    </source>
</evidence>
<dbReference type="EMBL" id="CAJNOO010000018">
    <property type="protein sequence ID" value="CAF0745883.1"/>
    <property type="molecule type" value="Genomic_DNA"/>
</dbReference>
<feature type="domain" description="Protein kinase" evidence="11">
    <location>
        <begin position="23"/>
        <end position="276"/>
    </location>
</feature>
<evidence type="ECO:0000256" key="3">
    <source>
        <dbReference type="ARBA" id="ARBA00022737"/>
    </source>
</evidence>
<evidence type="ECO:0000256" key="8">
    <source>
        <dbReference type="ARBA" id="ARBA00048347"/>
    </source>
</evidence>
<dbReference type="CDD" id="cd13117">
    <property type="entry name" value="POLO_box_2"/>
    <property type="match status" value="1"/>
</dbReference>
<dbReference type="CDD" id="cd14099">
    <property type="entry name" value="STKc_PLK"/>
    <property type="match status" value="1"/>
</dbReference>
<dbReference type="SUPFAM" id="SSF82615">
    <property type="entry name" value="Polo-box domain"/>
    <property type="match status" value="2"/>
</dbReference>
<evidence type="ECO:0000259" key="11">
    <source>
        <dbReference type="PROSITE" id="PS50011"/>
    </source>
</evidence>
<dbReference type="PANTHER" id="PTHR24345:SF93">
    <property type="entry name" value="SERINE_THREONINE-PROTEIN KINASE PLK1"/>
    <property type="match status" value="1"/>
</dbReference>
<feature type="binding site" evidence="9">
    <location>
        <position position="52"/>
    </location>
    <ligand>
        <name>ATP</name>
        <dbReference type="ChEBI" id="CHEBI:30616"/>
    </ligand>
</feature>
<dbReference type="GO" id="GO:0000776">
    <property type="term" value="C:kinetochore"/>
    <property type="evidence" value="ECO:0007669"/>
    <property type="project" value="TreeGrafter"/>
</dbReference>
<dbReference type="GO" id="GO:0005737">
    <property type="term" value="C:cytoplasm"/>
    <property type="evidence" value="ECO:0007669"/>
    <property type="project" value="TreeGrafter"/>
</dbReference>
<dbReference type="Proteomes" id="UP000663889">
    <property type="component" value="Unassembled WGS sequence"/>
</dbReference>
<dbReference type="InterPro" id="IPR008271">
    <property type="entry name" value="Ser/Thr_kinase_AS"/>
</dbReference>
<dbReference type="Proteomes" id="UP000663823">
    <property type="component" value="Unassembled WGS sequence"/>
</dbReference>
<dbReference type="EMBL" id="CAJOAX010000134">
    <property type="protein sequence ID" value="CAF3518522.1"/>
    <property type="molecule type" value="Genomic_DNA"/>
</dbReference>
<dbReference type="GO" id="GO:0007052">
    <property type="term" value="P:mitotic spindle organization"/>
    <property type="evidence" value="ECO:0007669"/>
    <property type="project" value="TreeGrafter"/>
</dbReference>
<feature type="domain" description="POLO box" evidence="12">
    <location>
        <begin position="561"/>
        <end position="643"/>
    </location>
</feature>
<dbReference type="Proteomes" id="UP000663882">
    <property type="component" value="Unassembled WGS sequence"/>
</dbReference>
<dbReference type="Pfam" id="PF00659">
    <property type="entry name" value="POLO_box"/>
    <property type="match status" value="2"/>
</dbReference>
<dbReference type="EMBL" id="CAJNOU010000026">
    <property type="protein sequence ID" value="CAF0816498.1"/>
    <property type="molecule type" value="Genomic_DNA"/>
</dbReference>
<dbReference type="EMBL" id="CAJNOL010000058">
    <property type="protein sequence ID" value="CAF0800993.1"/>
    <property type="molecule type" value="Genomic_DNA"/>
</dbReference>
<feature type="domain" description="POLO box" evidence="12">
    <location>
        <begin position="460"/>
        <end position="539"/>
    </location>
</feature>
<name>A0A813XLJ6_9BILA</name>
<dbReference type="Pfam" id="PF00069">
    <property type="entry name" value="Pkinase"/>
    <property type="match status" value="1"/>
</dbReference>
<comment type="catalytic activity">
    <reaction evidence="7 10">
        <text>L-threonyl-[protein] + ATP = O-phospho-L-threonyl-[protein] + ADP + H(+)</text>
        <dbReference type="Rhea" id="RHEA:46608"/>
        <dbReference type="Rhea" id="RHEA-COMP:11060"/>
        <dbReference type="Rhea" id="RHEA-COMP:11605"/>
        <dbReference type="ChEBI" id="CHEBI:15378"/>
        <dbReference type="ChEBI" id="CHEBI:30013"/>
        <dbReference type="ChEBI" id="CHEBI:30616"/>
        <dbReference type="ChEBI" id="CHEBI:61977"/>
        <dbReference type="ChEBI" id="CHEBI:456216"/>
        <dbReference type="EC" id="2.7.11.21"/>
    </reaction>
</comment>
<evidence type="ECO:0000256" key="4">
    <source>
        <dbReference type="ARBA" id="ARBA00022741"/>
    </source>
</evidence>
<evidence type="ECO:0000256" key="9">
    <source>
        <dbReference type="PROSITE-ProRule" id="PRU10141"/>
    </source>
</evidence>
<evidence type="ECO:0000256" key="10">
    <source>
        <dbReference type="RuleBase" id="RU361162"/>
    </source>
</evidence>
<keyword evidence="23" id="KW-1185">Reference proteome</keyword>
<evidence type="ECO:0000256" key="5">
    <source>
        <dbReference type="ARBA" id="ARBA00022777"/>
    </source>
</evidence>
<keyword evidence="1 10" id="KW-0723">Serine/threonine-protein kinase</keyword>
<keyword evidence="3" id="KW-0677">Repeat</keyword>
<keyword evidence="5 10" id="KW-0418">Kinase</keyword>
<evidence type="ECO:0000313" key="23">
    <source>
        <dbReference type="Proteomes" id="UP000663870"/>
    </source>
</evidence>
<comment type="similarity">
    <text evidence="10">Belongs to the protein kinase superfamily. Ser/Thr protein kinase family. CDC5/Polo subfamily.</text>
</comment>
<dbReference type="FunFam" id="1.10.510.10:FF:000571">
    <property type="entry name" value="Maternal embryonic leucine zipper kinase"/>
    <property type="match status" value="1"/>
</dbReference>
<dbReference type="AlphaFoldDB" id="A0A813XLJ6"/>
<dbReference type="InterPro" id="IPR000959">
    <property type="entry name" value="POLO_box_dom"/>
</dbReference>
<dbReference type="InterPro" id="IPR033695">
    <property type="entry name" value="POLO_box_2"/>
</dbReference>
<dbReference type="PROSITE" id="PS50078">
    <property type="entry name" value="POLO_BOX"/>
    <property type="match status" value="2"/>
</dbReference>
<dbReference type="GO" id="GO:0005524">
    <property type="term" value="F:ATP binding"/>
    <property type="evidence" value="ECO:0007669"/>
    <property type="project" value="UniProtKB-UniRule"/>
</dbReference>
<dbReference type="PROSITE" id="PS00108">
    <property type="entry name" value="PROTEIN_KINASE_ST"/>
    <property type="match status" value="1"/>
</dbReference>
<dbReference type="EC" id="2.7.11.21" evidence="10"/>
<evidence type="ECO:0000313" key="16">
    <source>
        <dbReference type="EMBL" id="CAF0814194.1"/>
    </source>
</evidence>
<evidence type="ECO:0000259" key="12">
    <source>
        <dbReference type="PROSITE" id="PS50078"/>
    </source>
</evidence>
<dbReference type="EMBL" id="CAJOBE010000860">
    <property type="protein sequence ID" value="CAF3692885.1"/>
    <property type="molecule type" value="Genomic_DNA"/>
</dbReference>
<dbReference type="GO" id="GO:0004674">
    <property type="term" value="F:protein serine/threonine kinase activity"/>
    <property type="evidence" value="ECO:0007669"/>
    <property type="project" value="UniProtKB-KW"/>
</dbReference>
<dbReference type="GO" id="GO:0005813">
    <property type="term" value="C:centrosome"/>
    <property type="evidence" value="ECO:0007669"/>
    <property type="project" value="TreeGrafter"/>
</dbReference>
<evidence type="ECO:0000313" key="18">
    <source>
        <dbReference type="EMBL" id="CAF0871670.1"/>
    </source>
</evidence>